<name>A0A5D3YKH1_9BACT</name>
<evidence type="ECO:0000256" key="7">
    <source>
        <dbReference type="ARBA" id="ARBA00022840"/>
    </source>
</evidence>
<dbReference type="HAMAP" id="MF_01382">
    <property type="entry name" value="SecA"/>
    <property type="match status" value="1"/>
</dbReference>
<dbReference type="PROSITE" id="PS01312">
    <property type="entry name" value="SECA"/>
    <property type="match status" value="1"/>
</dbReference>
<dbReference type="InterPro" id="IPR011116">
    <property type="entry name" value="SecA_Wing/Scaffold"/>
</dbReference>
<keyword evidence="8 12" id="KW-0653">Protein transport</keyword>
<dbReference type="GO" id="GO:0043952">
    <property type="term" value="P:protein transport by the Sec complex"/>
    <property type="evidence" value="ECO:0007669"/>
    <property type="project" value="TreeGrafter"/>
</dbReference>
<dbReference type="FunFam" id="3.40.50.300:FF:000246">
    <property type="entry name" value="Preprotein translocase subunit SecA"/>
    <property type="match status" value="1"/>
</dbReference>
<dbReference type="InterPro" id="IPR001650">
    <property type="entry name" value="Helicase_C-like"/>
</dbReference>
<dbReference type="Gene3D" id="3.90.1440.10">
    <property type="entry name" value="SecA, preprotein cross-linking domain"/>
    <property type="match status" value="1"/>
</dbReference>
<dbReference type="PANTHER" id="PTHR30612">
    <property type="entry name" value="SECA INNER MEMBRANE COMPONENT OF SEC PROTEIN SECRETION SYSTEM"/>
    <property type="match status" value="1"/>
</dbReference>
<dbReference type="Gene3D" id="3.40.50.300">
    <property type="entry name" value="P-loop containing nucleotide triphosphate hydrolases"/>
    <property type="match status" value="3"/>
</dbReference>
<feature type="binding site" evidence="12">
    <location>
        <position position="152"/>
    </location>
    <ligand>
        <name>ATP</name>
        <dbReference type="ChEBI" id="CHEBI:30616"/>
    </ligand>
</feature>
<comment type="caution">
    <text evidence="19">The sequence shown here is derived from an EMBL/GenBank/DDBJ whole genome shotgun (WGS) entry which is preliminary data.</text>
</comment>
<evidence type="ECO:0000256" key="13">
    <source>
        <dbReference type="RuleBase" id="RU003874"/>
    </source>
</evidence>
<organism evidence="19 20">
    <name type="scientific">Fodinibius salinus</name>
    <dbReference type="NCBI Taxonomy" id="860790"/>
    <lineage>
        <taxon>Bacteria</taxon>
        <taxon>Pseudomonadati</taxon>
        <taxon>Balneolota</taxon>
        <taxon>Balneolia</taxon>
        <taxon>Balneolales</taxon>
        <taxon>Balneolaceae</taxon>
        <taxon>Fodinibius</taxon>
    </lineage>
</organism>
<dbReference type="GO" id="GO:0005524">
    <property type="term" value="F:ATP binding"/>
    <property type="evidence" value="ECO:0007669"/>
    <property type="project" value="UniProtKB-UniRule"/>
</dbReference>
<dbReference type="GO" id="GO:0017038">
    <property type="term" value="P:protein import"/>
    <property type="evidence" value="ECO:0007669"/>
    <property type="project" value="InterPro"/>
</dbReference>
<reference evidence="19 20" key="1">
    <citation type="submission" date="2019-07" db="EMBL/GenBank/DDBJ databases">
        <title>Genomic Encyclopedia of Archaeal and Bacterial Type Strains, Phase II (KMG-II): from individual species to whole genera.</title>
        <authorList>
            <person name="Goeker M."/>
        </authorList>
    </citation>
    <scope>NUCLEOTIDE SEQUENCE [LARGE SCALE GENOMIC DNA]</scope>
    <source>
        <strain evidence="19 20">DSM 21935</strain>
    </source>
</reference>
<dbReference type="PROSITE" id="PS51194">
    <property type="entry name" value="HELICASE_CTER"/>
    <property type="match status" value="1"/>
</dbReference>
<dbReference type="CDD" id="cd18803">
    <property type="entry name" value="SF2_C_secA"/>
    <property type="match status" value="1"/>
</dbReference>
<feature type="binding site" evidence="12">
    <location>
        <position position="700"/>
    </location>
    <ligand>
        <name>ATP</name>
        <dbReference type="ChEBI" id="CHEBI:30616"/>
    </ligand>
</feature>
<evidence type="ECO:0000256" key="4">
    <source>
        <dbReference type="ARBA" id="ARBA00022475"/>
    </source>
</evidence>
<keyword evidence="3 12" id="KW-0813">Transport</keyword>
<comment type="subunit">
    <text evidence="12">Monomer and homodimer. Part of the essential Sec protein translocation apparatus which comprises SecA, SecYEG and auxiliary proteins SecDF. Other proteins may also be involved.</text>
</comment>
<evidence type="ECO:0000256" key="9">
    <source>
        <dbReference type="ARBA" id="ARBA00022967"/>
    </source>
</evidence>
<keyword evidence="6 12" id="KW-0547">Nucleotide-binding</keyword>
<dbReference type="OrthoDB" id="9805579at2"/>
<keyword evidence="4 12" id="KW-1003">Cell membrane</keyword>
<dbReference type="PANTHER" id="PTHR30612:SF0">
    <property type="entry name" value="CHLOROPLAST PROTEIN-TRANSPORTING ATPASE"/>
    <property type="match status" value="1"/>
</dbReference>
<dbReference type="InterPro" id="IPR011115">
    <property type="entry name" value="SecA_DEAD"/>
</dbReference>
<dbReference type="Pfam" id="PF21090">
    <property type="entry name" value="P-loop_SecA"/>
    <property type="match status" value="2"/>
</dbReference>
<dbReference type="Gene3D" id="1.10.3060.10">
    <property type="entry name" value="Helical scaffold and wing domains of SecA"/>
    <property type="match status" value="1"/>
</dbReference>
<dbReference type="InterPro" id="IPR020937">
    <property type="entry name" value="SecA_CS"/>
</dbReference>
<dbReference type="SUPFAM" id="SSF52540">
    <property type="entry name" value="P-loop containing nucleoside triphosphate hydrolases"/>
    <property type="match status" value="2"/>
</dbReference>
<accession>A0A5D3YKH1</accession>
<dbReference type="InterPro" id="IPR014018">
    <property type="entry name" value="SecA_motor_DEAD"/>
</dbReference>
<evidence type="ECO:0000313" key="20">
    <source>
        <dbReference type="Proteomes" id="UP000324595"/>
    </source>
</evidence>
<protein>
    <recommendedName>
        <fullName evidence="12 13">Protein translocase subunit SecA</fullName>
        <ecNumber evidence="12">7.4.2.8</ecNumber>
    </recommendedName>
</protein>
<feature type="region of interest" description="Disordered" evidence="15">
    <location>
        <begin position="1035"/>
        <end position="1106"/>
    </location>
</feature>
<dbReference type="PROSITE" id="PS51192">
    <property type="entry name" value="HELICASE_ATP_BIND_1"/>
    <property type="match status" value="1"/>
</dbReference>
<dbReference type="GO" id="GO:0005886">
    <property type="term" value="C:plasma membrane"/>
    <property type="evidence" value="ECO:0007669"/>
    <property type="project" value="UniProtKB-SubCell"/>
</dbReference>
<evidence type="ECO:0000256" key="3">
    <source>
        <dbReference type="ARBA" id="ARBA00022448"/>
    </source>
</evidence>
<dbReference type="InterPro" id="IPR014001">
    <property type="entry name" value="Helicase_ATP-bd"/>
</dbReference>
<dbReference type="NCBIfam" id="TIGR00963">
    <property type="entry name" value="secA"/>
    <property type="match status" value="1"/>
</dbReference>
<evidence type="ECO:0000313" key="19">
    <source>
        <dbReference type="EMBL" id="TYP93456.1"/>
    </source>
</evidence>
<evidence type="ECO:0000259" key="17">
    <source>
        <dbReference type="PROSITE" id="PS51194"/>
    </source>
</evidence>
<keyword evidence="11 12" id="KW-0472">Membrane</keyword>
<keyword evidence="14" id="KW-0175">Coiled coil</keyword>
<evidence type="ECO:0000256" key="15">
    <source>
        <dbReference type="SAM" id="MobiDB-lite"/>
    </source>
</evidence>
<dbReference type="GO" id="GO:0006605">
    <property type="term" value="P:protein targeting"/>
    <property type="evidence" value="ECO:0007669"/>
    <property type="project" value="UniProtKB-UniRule"/>
</dbReference>
<dbReference type="SMART" id="SM00957">
    <property type="entry name" value="SecA_DEAD"/>
    <property type="match status" value="1"/>
</dbReference>
<feature type="domain" description="Helicase ATP-binding" evidence="16">
    <location>
        <begin position="154"/>
        <end position="313"/>
    </location>
</feature>
<dbReference type="PROSITE" id="PS51196">
    <property type="entry name" value="SECA_MOTOR_DEAD"/>
    <property type="match status" value="1"/>
</dbReference>
<feature type="domain" description="Helicase C-terminal" evidence="17">
    <location>
        <begin position="625"/>
        <end position="794"/>
    </location>
</feature>
<dbReference type="InterPro" id="IPR044722">
    <property type="entry name" value="SecA_SF2_C"/>
</dbReference>
<evidence type="ECO:0000259" key="16">
    <source>
        <dbReference type="PROSITE" id="PS51192"/>
    </source>
</evidence>
<comment type="subcellular location">
    <subcellularLocation>
        <location evidence="12">Cell membrane</location>
        <topology evidence="12">Peripheral membrane protein</topology>
        <orientation evidence="12">Cytoplasmic side</orientation>
    </subcellularLocation>
    <subcellularLocation>
        <location evidence="12">Cytoplasm</location>
    </subcellularLocation>
    <subcellularLocation>
        <location evidence="1">Membrane</location>
        <topology evidence="1">Peripheral membrane protein</topology>
    </subcellularLocation>
    <text evidence="12">Distribution is 50-50.</text>
</comment>
<dbReference type="GO" id="GO:0031522">
    <property type="term" value="C:cell envelope Sec protein transport complex"/>
    <property type="evidence" value="ECO:0007669"/>
    <property type="project" value="TreeGrafter"/>
</dbReference>
<keyword evidence="7 12" id="KW-0067">ATP-binding</keyword>
<dbReference type="InterPro" id="IPR027417">
    <property type="entry name" value="P-loop_NTPase"/>
</dbReference>
<comment type="catalytic activity">
    <reaction evidence="12">
        <text>ATP + H2O + cellular proteinSide 1 = ADP + phosphate + cellular proteinSide 2.</text>
        <dbReference type="EC" id="7.4.2.8"/>
    </reaction>
</comment>
<keyword evidence="10 12" id="KW-0811">Translocation</keyword>
<proteinExistence type="inferred from homology"/>
<dbReference type="GO" id="GO:0065002">
    <property type="term" value="P:intracellular protein transmembrane transport"/>
    <property type="evidence" value="ECO:0007669"/>
    <property type="project" value="UniProtKB-UniRule"/>
</dbReference>
<feature type="domain" description="SecA family profile" evidence="18">
    <location>
        <begin position="10"/>
        <end position="778"/>
    </location>
</feature>
<feature type="compositionally biased region" description="Basic and acidic residues" evidence="15">
    <location>
        <begin position="1035"/>
        <end position="1059"/>
    </location>
</feature>
<evidence type="ECO:0000256" key="1">
    <source>
        <dbReference type="ARBA" id="ARBA00004170"/>
    </source>
</evidence>
<comment type="function">
    <text evidence="12">Part of the Sec protein translocase complex. Interacts with the SecYEG preprotein conducting channel. Has a central role in coupling the hydrolysis of ATP to the transfer of proteins into and across the cell membrane, serving as an ATP-driven molecular motor driving the stepwise translocation of polypeptide chains across the membrane.</text>
</comment>
<dbReference type="InterPro" id="IPR036670">
    <property type="entry name" value="SecA_X-link_sf"/>
</dbReference>
<dbReference type="SUPFAM" id="SSF81886">
    <property type="entry name" value="Helical scaffold and wing domains of SecA"/>
    <property type="match status" value="1"/>
</dbReference>
<dbReference type="InterPro" id="IPR000185">
    <property type="entry name" value="SecA"/>
</dbReference>
<evidence type="ECO:0000256" key="14">
    <source>
        <dbReference type="SAM" id="Coils"/>
    </source>
</evidence>
<dbReference type="RefSeq" id="WP_148898523.1">
    <property type="nucleotide sequence ID" value="NZ_VNHY01000002.1"/>
</dbReference>
<feature type="binding site" evidence="12">
    <location>
        <begin position="170"/>
        <end position="174"/>
    </location>
    <ligand>
        <name>ATP</name>
        <dbReference type="ChEBI" id="CHEBI:30616"/>
    </ligand>
</feature>
<keyword evidence="9 12" id="KW-1278">Translocase</keyword>
<dbReference type="GO" id="GO:0005829">
    <property type="term" value="C:cytosol"/>
    <property type="evidence" value="ECO:0007669"/>
    <property type="project" value="TreeGrafter"/>
</dbReference>
<evidence type="ECO:0000256" key="8">
    <source>
        <dbReference type="ARBA" id="ARBA00022927"/>
    </source>
</evidence>
<evidence type="ECO:0000256" key="5">
    <source>
        <dbReference type="ARBA" id="ARBA00022490"/>
    </source>
</evidence>
<dbReference type="Proteomes" id="UP000324595">
    <property type="component" value="Unassembled WGS sequence"/>
</dbReference>
<evidence type="ECO:0000256" key="6">
    <source>
        <dbReference type="ARBA" id="ARBA00022741"/>
    </source>
</evidence>
<dbReference type="Pfam" id="PF07516">
    <property type="entry name" value="SecA_SW"/>
    <property type="match status" value="1"/>
</dbReference>
<dbReference type="FunFam" id="3.40.50.300:FF:000429">
    <property type="entry name" value="Preprotein translocase subunit SecA"/>
    <property type="match status" value="1"/>
</dbReference>
<feature type="coiled-coil region" evidence="14">
    <location>
        <begin position="58"/>
        <end position="114"/>
    </location>
</feature>
<evidence type="ECO:0000259" key="18">
    <source>
        <dbReference type="PROSITE" id="PS51196"/>
    </source>
</evidence>
<keyword evidence="20" id="KW-1185">Reference proteome</keyword>
<dbReference type="Pfam" id="PF07517">
    <property type="entry name" value="SecA_DEAD"/>
    <property type="match status" value="1"/>
</dbReference>
<keyword evidence="5 12" id="KW-0963">Cytoplasm</keyword>
<gene>
    <name evidence="12" type="primary">secA</name>
    <name evidence="19" type="ORF">LX73_1160</name>
</gene>
<dbReference type="AlphaFoldDB" id="A0A5D3YKH1"/>
<dbReference type="EC" id="7.4.2.8" evidence="12"/>
<dbReference type="GO" id="GO:0008564">
    <property type="term" value="F:protein-exporting ATPase activity"/>
    <property type="evidence" value="ECO:0007669"/>
    <property type="project" value="UniProtKB-EC"/>
</dbReference>
<dbReference type="PRINTS" id="PR00906">
    <property type="entry name" value="SECA"/>
</dbReference>
<dbReference type="EMBL" id="VNHY01000002">
    <property type="protein sequence ID" value="TYP93456.1"/>
    <property type="molecule type" value="Genomic_DNA"/>
</dbReference>
<feature type="compositionally biased region" description="Polar residues" evidence="15">
    <location>
        <begin position="1069"/>
        <end position="1079"/>
    </location>
</feature>
<dbReference type="InterPro" id="IPR036266">
    <property type="entry name" value="SecA_Wing/Scaffold_sf"/>
</dbReference>
<dbReference type="CDD" id="cd17928">
    <property type="entry name" value="DEXDc_SecA"/>
    <property type="match status" value="1"/>
</dbReference>
<dbReference type="InterPro" id="IPR011130">
    <property type="entry name" value="SecA_preprotein_X-link_dom"/>
</dbReference>
<evidence type="ECO:0000256" key="11">
    <source>
        <dbReference type="ARBA" id="ARBA00023136"/>
    </source>
</evidence>
<evidence type="ECO:0000256" key="12">
    <source>
        <dbReference type="HAMAP-Rule" id="MF_01382"/>
    </source>
</evidence>
<feature type="coiled-coil region" evidence="14">
    <location>
        <begin position="433"/>
        <end position="479"/>
    </location>
</feature>
<sequence>MFENLGDTVSNVLTSIFGSKSERDLKKIWPMVEEVNEHYEGLEELSDDELKQKTQDFRDKISSATEEVEEEINSIKQRLNGGEQLSVDERAQLAEELEELEEEQTDIIEDTLMEIMPEAFAVMKDTCRRFLGEKWMVGGSMNEWGMVPYDVQIAGAIAMHQGKIAEMKTGEGKTLAAIMPAYLNALSGRGVHIVTVNNYLAKRDAEWNEPLFNFHGLEVDCVDLYEPNSEQRRQAYRADITYGTNNEFGFDYLRDNMVSNSDQLVQRDHNFAIIDEIDSILIDEARTPLIISGPVPEDNRSEKYEELKPRVKSLVSAQKKLVASFVKEGQQLLDEGKEEEAGLALYRAQRGFPKNKKFRKMMQIPKNQKLVQETESFYLQDNARRLPEVDQALYYSVDMKKNSIEMTEKGQEFLLEEDEDEEFFVIPDLGTETTQIEEEIDALREEKIQEIKENDEFSEEYKEEKIAEAKQEVEQERERRFNELHRLFAERSDRLHTINQLLKAYTLFEREEEYIVQEGKVQIVDEHTGRVLSGRRYSDGLHQAIEAKENVTVEASTQTYATITLQNYFRMYNKLSGMTGTAATEEGEFNEIYDLDVVIIPTNEPVIRDDKEDLVFRTKREKYNAVIQKIDEYHEKGQPVLVGTTSVDVSETISRMLKKENIPHNVLNAKHHAKESDIVESAGQPGAITVATNMAGRGTDIKLAPGVKEKGGLAILGTARHESRRIDLQLRGRAGRQGDPGESQFYVSLEDDLMQLFGSDRVANVMDRLNFEEGEVITHSWITKSLERAQSKVEQNNFSIRKKQLEYDDVLNNQREVIYKRRKHALSGEQLRSDIYDMLEELVANVVNEHYPQGELEELKNTILRLLAVDIKLDRDEMGQMGPDVLIDHIIERAYEAYEQKEEMISEPLHEVIKNIEDSDADNKPDKVQVIFTDGIRRMRVVVDVESALENEGHEVARALERTAVLSTIDSKWMDHLRELDAVKEGIGLRAYGKKDPLLEYKREAFEMFKQLLDEINQEAISLIWKAIPEMQADQKKMQQAPEERAKVDMNRAETKHSDATNMGFKSGAKQQQNGSDGSEQQRSDQKPQPVTVEEEPGRNDYVKIQEMSSGDVIDIKWKKAKRMIEEDGWVLIEK</sequence>
<dbReference type="Pfam" id="PF01043">
    <property type="entry name" value="SecA_PP_bind"/>
    <property type="match status" value="1"/>
</dbReference>
<evidence type="ECO:0000256" key="2">
    <source>
        <dbReference type="ARBA" id="ARBA00007650"/>
    </source>
</evidence>
<evidence type="ECO:0000256" key="10">
    <source>
        <dbReference type="ARBA" id="ARBA00023010"/>
    </source>
</evidence>
<dbReference type="SUPFAM" id="SSF81767">
    <property type="entry name" value="Pre-protein crosslinking domain of SecA"/>
    <property type="match status" value="1"/>
</dbReference>
<comment type="similarity">
    <text evidence="2 12 13">Belongs to the SecA family.</text>
</comment>
<dbReference type="SMART" id="SM00958">
    <property type="entry name" value="SecA_PP_bind"/>
    <property type="match status" value="1"/>
</dbReference>